<keyword evidence="10" id="KW-1185">Reference proteome</keyword>
<dbReference type="HAMAP" id="MF_01885">
    <property type="entry name" value="tRNA_methyltr_TrmL"/>
    <property type="match status" value="1"/>
</dbReference>
<evidence type="ECO:0000256" key="6">
    <source>
        <dbReference type="HAMAP-Rule" id="MF_01885"/>
    </source>
</evidence>
<feature type="binding site" evidence="6 7">
    <location>
        <position position="117"/>
    </location>
    <ligand>
        <name>S-adenosyl-L-methionine</name>
        <dbReference type="ChEBI" id="CHEBI:59789"/>
    </ligand>
</feature>
<accession>A0A8J7SFH0</accession>
<keyword evidence="1 6" id="KW-0963">Cytoplasm</keyword>
<evidence type="ECO:0000256" key="5">
    <source>
        <dbReference type="ARBA" id="ARBA00022694"/>
    </source>
</evidence>
<dbReference type="InterPro" id="IPR001537">
    <property type="entry name" value="SpoU_MeTrfase"/>
</dbReference>
<dbReference type="PIRSF" id="PIRSF029256">
    <property type="entry name" value="SpoU_TrmH_prd"/>
    <property type="match status" value="1"/>
</dbReference>
<evidence type="ECO:0000313" key="9">
    <source>
        <dbReference type="EMBL" id="MBK0400393.1"/>
    </source>
</evidence>
<protein>
    <recommendedName>
        <fullName evidence="6">tRNA (cytidine(34)-2'-O)-methyltransferase</fullName>
        <ecNumber evidence="6">2.1.1.207</ecNumber>
    </recommendedName>
    <alternativeName>
        <fullName evidence="6">tRNA (cytidine/uridine-2'-O-)-methyltransferase TrmL</fullName>
    </alternativeName>
</protein>
<dbReference type="PANTHER" id="PTHR42971:SF1">
    <property type="entry name" value="TRNA (CYTIDINE(34)-2'-O)-METHYLTRANSFERASE"/>
    <property type="match status" value="1"/>
</dbReference>
<proteinExistence type="inferred from homology"/>
<feature type="binding site" evidence="6 7">
    <location>
        <position position="97"/>
    </location>
    <ligand>
        <name>S-adenosyl-L-methionine</name>
        <dbReference type="ChEBI" id="CHEBI:59789"/>
    </ligand>
</feature>
<comment type="similarity">
    <text evidence="6">Belongs to the class IV-like SAM-binding methyltransferase superfamily. RNA methyltransferase TrmH family. TrmL subfamily.</text>
</comment>
<organism evidence="9 10">
    <name type="scientific">Thermohalobaculum xanthum</name>
    <dbReference type="NCBI Taxonomy" id="2753746"/>
    <lineage>
        <taxon>Bacteria</taxon>
        <taxon>Pseudomonadati</taxon>
        <taxon>Pseudomonadota</taxon>
        <taxon>Alphaproteobacteria</taxon>
        <taxon>Rhodobacterales</taxon>
        <taxon>Paracoccaceae</taxon>
        <taxon>Thermohalobaculum</taxon>
    </lineage>
</organism>
<gene>
    <name evidence="6" type="primary">trmL</name>
    <name evidence="9" type="ORF">H0I76_14425</name>
</gene>
<evidence type="ECO:0000259" key="8">
    <source>
        <dbReference type="Pfam" id="PF00588"/>
    </source>
</evidence>
<dbReference type="InterPro" id="IPR029028">
    <property type="entry name" value="Alpha/beta_knot_MTases"/>
</dbReference>
<dbReference type="GO" id="GO:0002130">
    <property type="term" value="P:wobble position ribose methylation"/>
    <property type="evidence" value="ECO:0007669"/>
    <property type="project" value="TreeGrafter"/>
</dbReference>
<feature type="binding site" evidence="6 7">
    <location>
        <position position="125"/>
    </location>
    <ligand>
        <name>S-adenosyl-L-methionine</name>
        <dbReference type="ChEBI" id="CHEBI:59789"/>
    </ligand>
</feature>
<dbReference type="InterPro" id="IPR016914">
    <property type="entry name" value="TrmL"/>
</dbReference>
<comment type="subcellular location">
    <subcellularLocation>
        <location evidence="6">Cytoplasm</location>
    </subcellularLocation>
</comment>
<dbReference type="Gene3D" id="3.40.1280.10">
    <property type="match status" value="1"/>
</dbReference>
<dbReference type="Pfam" id="PF00588">
    <property type="entry name" value="SpoU_methylase"/>
    <property type="match status" value="1"/>
</dbReference>
<keyword evidence="3 6" id="KW-0808">Transferase</keyword>
<comment type="subunit">
    <text evidence="6">Homodimer.</text>
</comment>
<name>A0A8J7SFH0_9RHOB</name>
<evidence type="ECO:0000256" key="3">
    <source>
        <dbReference type="ARBA" id="ARBA00022679"/>
    </source>
</evidence>
<dbReference type="EC" id="2.1.1.207" evidence="6"/>
<comment type="caution">
    <text evidence="9">The sequence shown here is derived from an EMBL/GenBank/DDBJ whole genome shotgun (WGS) entry which is preliminary data.</text>
</comment>
<evidence type="ECO:0000256" key="4">
    <source>
        <dbReference type="ARBA" id="ARBA00022691"/>
    </source>
</evidence>
<feature type="binding site" evidence="6 7">
    <location>
        <position position="75"/>
    </location>
    <ligand>
        <name>S-adenosyl-L-methionine</name>
        <dbReference type="ChEBI" id="CHEBI:59789"/>
    </ligand>
</feature>
<comment type="function">
    <text evidence="6">Methylates the ribose at the nucleotide 34 wobble position in the two leucyl isoacceptors tRNA(Leu)(CmAA) and tRNA(Leu)(cmnm5UmAA). Catalyzes the methyl transfer from S-adenosyl-L-methionine to the 2'-OH of the wobble nucleotide.</text>
</comment>
<dbReference type="InterPro" id="IPR029026">
    <property type="entry name" value="tRNA_m1G_MTases_N"/>
</dbReference>
<dbReference type="EMBL" id="JAEHHL010000008">
    <property type="protein sequence ID" value="MBK0400393.1"/>
    <property type="molecule type" value="Genomic_DNA"/>
</dbReference>
<dbReference type="GO" id="GO:0008757">
    <property type="term" value="F:S-adenosylmethionine-dependent methyltransferase activity"/>
    <property type="evidence" value="ECO:0007669"/>
    <property type="project" value="UniProtKB-UniRule"/>
</dbReference>
<keyword evidence="5 6" id="KW-0819">tRNA processing</keyword>
<feature type="domain" description="tRNA/rRNA methyltransferase SpoU type" evidence="8">
    <location>
        <begin position="2"/>
        <end position="136"/>
    </location>
</feature>
<sequence length="162" mass="16700">MVLVEPDIAPNVGAILRLGACLGVPVDVVEPCGFPFSPRAWRRQAMDYADLVELTRHDSWAAFLAARPPGRLVALTTQGAVPLGAFAFRPGDCLVMGRESAGLPTHIHAAADARLVIPMRPAARSLNVGMAAAIAAAEALRQLGGLGAARPGAAYSAASEPG</sequence>
<dbReference type="GO" id="GO:0008175">
    <property type="term" value="F:tRNA methyltransferase activity"/>
    <property type="evidence" value="ECO:0007669"/>
    <property type="project" value="UniProtKB-UniRule"/>
</dbReference>
<dbReference type="PANTHER" id="PTHR42971">
    <property type="entry name" value="TRNA (CYTIDINE(34)-2'-O)-METHYLTRANSFERASE"/>
    <property type="match status" value="1"/>
</dbReference>
<comment type="catalytic activity">
    <reaction evidence="6">
        <text>5-carboxymethylaminomethyluridine(34) in tRNA(Leu) + S-adenosyl-L-methionine = 5-carboxymethylaminomethyl-2'-O-methyluridine(34) in tRNA(Leu) + S-adenosyl-L-homocysteine + H(+)</text>
        <dbReference type="Rhea" id="RHEA:43088"/>
        <dbReference type="Rhea" id="RHEA-COMP:10333"/>
        <dbReference type="Rhea" id="RHEA-COMP:10334"/>
        <dbReference type="ChEBI" id="CHEBI:15378"/>
        <dbReference type="ChEBI" id="CHEBI:57856"/>
        <dbReference type="ChEBI" id="CHEBI:59789"/>
        <dbReference type="ChEBI" id="CHEBI:74508"/>
        <dbReference type="ChEBI" id="CHEBI:74511"/>
        <dbReference type="EC" id="2.1.1.207"/>
    </reaction>
</comment>
<dbReference type="SUPFAM" id="SSF75217">
    <property type="entry name" value="alpha/beta knot"/>
    <property type="match status" value="1"/>
</dbReference>
<dbReference type="AlphaFoldDB" id="A0A8J7SFH0"/>
<evidence type="ECO:0000256" key="1">
    <source>
        <dbReference type="ARBA" id="ARBA00022490"/>
    </source>
</evidence>
<reference evidence="9" key="1">
    <citation type="submission" date="2020-12" db="EMBL/GenBank/DDBJ databases">
        <title>Bacterial taxonomy.</title>
        <authorList>
            <person name="Pan X."/>
        </authorList>
    </citation>
    <scope>NUCLEOTIDE SEQUENCE</scope>
    <source>
        <strain evidence="9">M0105</strain>
    </source>
</reference>
<evidence type="ECO:0000256" key="7">
    <source>
        <dbReference type="PIRSR" id="PIRSR029256-1"/>
    </source>
</evidence>
<comment type="catalytic activity">
    <reaction evidence="6">
        <text>cytidine(34) in tRNA + S-adenosyl-L-methionine = 2'-O-methylcytidine(34) in tRNA + S-adenosyl-L-homocysteine + H(+)</text>
        <dbReference type="Rhea" id="RHEA:43084"/>
        <dbReference type="Rhea" id="RHEA-COMP:10331"/>
        <dbReference type="Rhea" id="RHEA-COMP:10332"/>
        <dbReference type="ChEBI" id="CHEBI:15378"/>
        <dbReference type="ChEBI" id="CHEBI:57856"/>
        <dbReference type="ChEBI" id="CHEBI:59789"/>
        <dbReference type="ChEBI" id="CHEBI:74495"/>
        <dbReference type="ChEBI" id="CHEBI:82748"/>
        <dbReference type="EC" id="2.1.1.207"/>
    </reaction>
</comment>
<keyword evidence="2 6" id="KW-0489">Methyltransferase</keyword>
<keyword evidence="4 6" id="KW-0949">S-adenosyl-L-methionine</keyword>
<dbReference type="GO" id="GO:0005737">
    <property type="term" value="C:cytoplasm"/>
    <property type="evidence" value="ECO:0007669"/>
    <property type="project" value="UniProtKB-SubCell"/>
</dbReference>
<dbReference type="Proteomes" id="UP000655420">
    <property type="component" value="Unassembled WGS sequence"/>
</dbReference>
<evidence type="ECO:0000313" key="10">
    <source>
        <dbReference type="Proteomes" id="UP000655420"/>
    </source>
</evidence>
<evidence type="ECO:0000256" key="2">
    <source>
        <dbReference type="ARBA" id="ARBA00022603"/>
    </source>
</evidence>
<dbReference type="GO" id="GO:0003723">
    <property type="term" value="F:RNA binding"/>
    <property type="evidence" value="ECO:0007669"/>
    <property type="project" value="InterPro"/>
</dbReference>